<feature type="domain" description="HTH tetR-type" evidence="5">
    <location>
        <begin position="13"/>
        <end position="73"/>
    </location>
</feature>
<dbReference type="InterPro" id="IPR023772">
    <property type="entry name" value="DNA-bd_HTH_TetR-type_CS"/>
</dbReference>
<sequence length="212" mass="23507">MTSAPPLRERKKQRTRQALIDAALHLFGSRGFGGVTLDELCEEVEVSKRTFFRYFAGKEDVAMAPLQDMWRAFLVELETIPADGRPLVELMQAALLGALERVADEAWAGRAALSYRLSQETSTMDAYNLHFCESTMRSVVEVLHRRLDLLGDRRTRLAGDMLVAAWRVAVGEWVAEAGERPSVPALADRVRDAVAALPGSLALTATPQPEER</sequence>
<evidence type="ECO:0000313" key="7">
    <source>
        <dbReference type="Proteomes" id="UP001139648"/>
    </source>
</evidence>
<evidence type="ECO:0000256" key="1">
    <source>
        <dbReference type="ARBA" id="ARBA00023015"/>
    </source>
</evidence>
<dbReference type="EMBL" id="JAMZEB010000002">
    <property type="protein sequence ID" value="MCP2364858.1"/>
    <property type="molecule type" value="Genomic_DNA"/>
</dbReference>
<evidence type="ECO:0000259" key="5">
    <source>
        <dbReference type="PROSITE" id="PS50977"/>
    </source>
</evidence>
<dbReference type="GO" id="GO:0003700">
    <property type="term" value="F:DNA-binding transcription factor activity"/>
    <property type="evidence" value="ECO:0007669"/>
    <property type="project" value="TreeGrafter"/>
</dbReference>
<dbReference type="Gene3D" id="1.10.357.10">
    <property type="entry name" value="Tetracycline Repressor, domain 2"/>
    <property type="match status" value="1"/>
</dbReference>
<keyword evidence="7" id="KW-1185">Reference proteome</keyword>
<dbReference type="Pfam" id="PF00440">
    <property type="entry name" value="TetR_N"/>
    <property type="match status" value="1"/>
</dbReference>
<accession>A0A9X2H2N1</accession>
<name>A0A9X2H2N1_9ACTN</name>
<dbReference type="PRINTS" id="PR00455">
    <property type="entry name" value="HTHTETR"/>
</dbReference>
<dbReference type="PROSITE" id="PS50977">
    <property type="entry name" value="HTH_TETR_2"/>
    <property type="match status" value="1"/>
</dbReference>
<dbReference type="InterPro" id="IPR009057">
    <property type="entry name" value="Homeodomain-like_sf"/>
</dbReference>
<dbReference type="PANTHER" id="PTHR30055">
    <property type="entry name" value="HTH-TYPE TRANSCRIPTIONAL REGULATOR RUTR"/>
    <property type="match status" value="1"/>
</dbReference>
<keyword evidence="1" id="KW-0805">Transcription regulation</keyword>
<reference evidence="6" key="1">
    <citation type="submission" date="2022-06" db="EMBL/GenBank/DDBJ databases">
        <title>Sequencing the genomes of 1000 actinobacteria strains.</title>
        <authorList>
            <person name="Klenk H.-P."/>
        </authorList>
    </citation>
    <scope>NUCLEOTIDE SEQUENCE</scope>
    <source>
        <strain evidence="6">DSM 46694</strain>
    </source>
</reference>
<keyword evidence="2 4" id="KW-0238">DNA-binding</keyword>
<gene>
    <name evidence="6" type="ORF">HD597_011878</name>
</gene>
<dbReference type="RefSeq" id="WP_253757708.1">
    <property type="nucleotide sequence ID" value="NZ_BAABKA010000087.1"/>
</dbReference>
<dbReference type="PANTHER" id="PTHR30055:SF238">
    <property type="entry name" value="MYCOFACTOCIN BIOSYNTHESIS TRANSCRIPTIONAL REGULATOR MFTR-RELATED"/>
    <property type="match status" value="1"/>
</dbReference>
<evidence type="ECO:0000313" key="6">
    <source>
        <dbReference type="EMBL" id="MCP2364858.1"/>
    </source>
</evidence>
<dbReference type="Proteomes" id="UP001139648">
    <property type="component" value="Unassembled WGS sequence"/>
</dbReference>
<evidence type="ECO:0000256" key="2">
    <source>
        <dbReference type="ARBA" id="ARBA00023125"/>
    </source>
</evidence>
<dbReference type="GO" id="GO:0000976">
    <property type="term" value="F:transcription cis-regulatory region binding"/>
    <property type="evidence" value="ECO:0007669"/>
    <property type="project" value="TreeGrafter"/>
</dbReference>
<evidence type="ECO:0000256" key="3">
    <source>
        <dbReference type="ARBA" id="ARBA00023163"/>
    </source>
</evidence>
<dbReference type="PROSITE" id="PS01081">
    <property type="entry name" value="HTH_TETR_1"/>
    <property type="match status" value="1"/>
</dbReference>
<feature type="DNA-binding region" description="H-T-H motif" evidence="4">
    <location>
        <begin position="36"/>
        <end position="55"/>
    </location>
</feature>
<dbReference type="AlphaFoldDB" id="A0A9X2H2N1"/>
<dbReference type="SUPFAM" id="SSF46689">
    <property type="entry name" value="Homeodomain-like"/>
    <property type="match status" value="1"/>
</dbReference>
<evidence type="ECO:0000256" key="4">
    <source>
        <dbReference type="PROSITE-ProRule" id="PRU00335"/>
    </source>
</evidence>
<protein>
    <submittedName>
        <fullName evidence="6">AcrR family transcriptional regulator</fullName>
    </submittedName>
</protein>
<organism evidence="6 7">
    <name type="scientific">Nonomuraea thailandensis</name>
    <dbReference type="NCBI Taxonomy" id="1188745"/>
    <lineage>
        <taxon>Bacteria</taxon>
        <taxon>Bacillati</taxon>
        <taxon>Actinomycetota</taxon>
        <taxon>Actinomycetes</taxon>
        <taxon>Streptosporangiales</taxon>
        <taxon>Streptosporangiaceae</taxon>
        <taxon>Nonomuraea</taxon>
    </lineage>
</organism>
<proteinExistence type="predicted"/>
<keyword evidence="3" id="KW-0804">Transcription</keyword>
<dbReference type="InterPro" id="IPR001647">
    <property type="entry name" value="HTH_TetR"/>
</dbReference>
<comment type="caution">
    <text evidence="6">The sequence shown here is derived from an EMBL/GenBank/DDBJ whole genome shotgun (WGS) entry which is preliminary data.</text>
</comment>
<dbReference type="InterPro" id="IPR050109">
    <property type="entry name" value="HTH-type_TetR-like_transc_reg"/>
</dbReference>